<dbReference type="OrthoDB" id="2105857at2759"/>
<evidence type="ECO:0000313" key="8">
    <source>
        <dbReference type="Proteomes" id="UP000541444"/>
    </source>
</evidence>
<dbReference type="GO" id="GO:0016020">
    <property type="term" value="C:membrane"/>
    <property type="evidence" value="ECO:0007669"/>
    <property type="project" value="UniProtKB-SubCell"/>
</dbReference>
<evidence type="ECO:0000256" key="6">
    <source>
        <dbReference type="ARBA" id="ARBA00023180"/>
    </source>
</evidence>
<dbReference type="Proteomes" id="UP000541444">
    <property type="component" value="Unassembled WGS sequence"/>
</dbReference>
<organism evidence="7 8">
    <name type="scientific">Kingdonia uniflora</name>
    <dbReference type="NCBI Taxonomy" id="39325"/>
    <lineage>
        <taxon>Eukaryota</taxon>
        <taxon>Viridiplantae</taxon>
        <taxon>Streptophyta</taxon>
        <taxon>Embryophyta</taxon>
        <taxon>Tracheophyta</taxon>
        <taxon>Spermatophyta</taxon>
        <taxon>Magnoliopsida</taxon>
        <taxon>Ranunculales</taxon>
        <taxon>Circaeasteraceae</taxon>
        <taxon>Kingdonia</taxon>
    </lineage>
</organism>
<dbReference type="EMBL" id="JACGCM010000938">
    <property type="protein sequence ID" value="KAF6164270.1"/>
    <property type="molecule type" value="Genomic_DNA"/>
</dbReference>
<evidence type="ECO:0000256" key="3">
    <source>
        <dbReference type="ARBA" id="ARBA00022729"/>
    </source>
</evidence>
<dbReference type="InterPro" id="IPR051716">
    <property type="entry name" value="Plant_RL_S/T_kinase"/>
</dbReference>
<evidence type="ECO:0000313" key="7">
    <source>
        <dbReference type="EMBL" id="KAF6164270.1"/>
    </source>
</evidence>
<dbReference type="SUPFAM" id="SSF52058">
    <property type="entry name" value="L domain-like"/>
    <property type="match status" value="1"/>
</dbReference>
<gene>
    <name evidence="7" type="ORF">GIB67_010240</name>
</gene>
<evidence type="ECO:0000256" key="5">
    <source>
        <dbReference type="ARBA" id="ARBA00023170"/>
    </source>
</evidence>
<keyword evidence="2" id="KW-0433">Leucine-rich repeat</keyword>
<dbReference type="Pfam" id="PF13855">
    <property type="entry name" value="LRR_8"/>
    <property type="match status" value="1"/>
</dbReference>
<comment type="subcellular location">
    <subcellularLocation>
        <location evidence="1">Membrane</location>
        <topology evidence="1">Single-pass membrane protein</topology>
    </subcellularLocation>
</comment>
<sequence length="193" mass="21524">MSHFLIKCQRLLLISRNLLSNNFKGKIPVELGQMINLDTLDLSSNEFYGTISASIGDLEHLLTLNLTRNQLNGPLSAELGNLRSIQIIDLSFNELSGKIPEELGHLQNINSLILRTNNIHGPITMMKNSGICKISTLCKSTSLLPHRVVEASTNQVAEKQMSVYHLPWKIICRDEADTDEVFAQMNLLAKSNV</sequence>
<name>A0A7J7NB71_9MAGN</name>
<keyword evidence="4" id="KW-0677">Repeat</keyword>
<accession>A0A7J7NB71</accession>
<dbReference type="Gene3D" id="3.80.10.10">
    <property type="entry name" value="Ribonuclease Inhibitor"/>
    <property type="match status" value="1"/>
</dbReference>
<dbReference type="PANTHER" id="PTHR48053">
    <property type="entry name" value="LEUCINE RICH REPEAT FAMILY PROTEIN, EXPRESSED"/>
    <property type="match status" value="1"/>
</dbReference>
<keyword evidence="5" id="KW-0675">Receptor</keyword>
<reference evidence="7 8" key="1">
    <citation type="journal article" date="2020" name="IScience">
        <title>Genome Sequencing of the Endangered Kingdonia uniflora (Circaeasteraceae, Ranunculales) Reveals Potential Mechanisms of Evolutionary Specialization.</title>
        <authorList>
            <person name="Sun Y."/>
            <person name="Deng T."/>
            <person name="Zhang A."/>
            <person name="Moore M.J."/>
            <person name="Landis J.B."/>
            <person name="Lin N."/>
            <person name="Zhang H."/>
            <person name="Zhang X."/>
            <person name="Huang J."/>
            <person name="Zhang X."/>
            <person name="Sun H."/>
            <person name="Wang H."/>
        </authorList>
    </citation>
    <scope>NUCLEOTIDE SEQUENCE [LARGE SCALE GENOMIC DNA]</scope>
    <source>
        <strain evidence="7">TB1705</strain>
        <tissue evidence="7">Leaf</tissue>
    </source>
</reference>
<evidence type="ECO:0000256" key="4">
    <source>
        <dbReference type="ARBA" id="ARBA00022737"/>
    </source>
</evidence>
<evidence type="ECO:0000256" key="2">
    <source>
        <dbReference type="ARBA" id="ARBA00022614"/>
    </source>
</evidence>
<keyword evidence="8" id="KW-1185">Reference proteome</keyword>
<comment type="caution">
    <text evidence="7">The sequence shown here is derived from an EMBL/GenBank/DDBJ whole genome shotgun (WGS) entry which is preliminary data.</text>
</comment>
<dbReference type="InterPro" id="IPR032675">
    <property type="entry name" value="LRR_dom_sf"/>
</dbReference>
<keyword evidence="3" id="KW-0732">Signal</keyword>
<dbReference type="InterPro" id="IPR001611">
    <property type="entry name" value="Leu-rich_rpt"/>
</dbReference>
<dbReference type="PANTHER" id="PTHR48053:SF120">
    <property type="entry name" value="PROTEIN KINASE DOMAIN-CONTAINING PROTEIN"/>
    <property type="match status" value="1"/>
</dbReference>
<dbReference type="AlphaFoldDB" id="A0A7J7NB71"/>
<dbReference type="FunFam" id="3.80.10.10:FF:000041">
    <property type="entry name" value="LRR receptor-like serine/threonine-protein kinase ERECTA"/>
    <property type="match status" value="1"/>
</dbReference>
<protein>
    <submittedName>
        <fullName evidence="7">Uncharacterized protein</fullName>
    </submittedName>
</protein>
<keyword evidence="6" id="KW-0325">Glycoprotein</keyword>
<evidence type="ECO:0000256" key="1">
    <source>
        <dbReference type="ARBA" id="ARBA00004167"/>
    </source>
</evidence>
<proteinExistence type="predicted"/>